<sequence>MSDIYRDIGNAFVGTATPYYVEEGHFYLESNNVKDGQINHNTEVFINDEFYEKQKDKWLHTGDMVMVQSGHVGHAAVIPEELDCSAAHALIMFRNPKVKIEPYFLNYQYQTVKAKKKIENITTGNTIKHILASEMQEFIVDVASYDEQEKIARFFSHLDRLITLHQRKDFWFKNVGILIETAISAENSTLKVHFECLYDTLLRGGL</sequence>
<evidence type="ECO:0000259" key="4">
    <source>
        <dbReference type="Pfam" id="PF01420"/>
    </source>
</evidence>
<evidence type="ECO:0000256" key="3">
    <source>
        <dbReference type="ARBA" id="ARBA00023125"/>
    </source>
</evidence>
<dbReference type="EMBL" id="LS483409">
    <property type="protein sequence ID" value="SQG79403.1"/>
    <property type="molecule type" value="Genomic_DNA"/>
</dbReference>
<dbReference type="Gene3D" id="1.10.287.1120">
    <property type="entry name" value="Bipartite methylase S protein"/>
    <property type="match status" value="1"/>
</dbReference>
<comment type="similarity">
    <text evidence="1">Belongs to the type-I restriction system S methylase family.</text>
</comment>
<dbReference type="InterPro" id="IPR052021">
    <property type="entry name" value="Type-I_RS_S_subunit"/>
</dbReference>
<evidence type="ECO:0000313" key="6">
    <source>
        <dbReference type="Proteomes" id="UP000249013"/>
    </source>
</evidence>
<dbReference type="SUPFAM" id="SSF116734">
    <property type="entry name" value="DNA methylase specificity domain"/>
    <property type="match status" value="1"/>
</dbReference>
<name>A0AA94M2P0_9STRE</name>
<keyword evidence="3" id="KW-0238">DNA-binding</keyword>
<dbReference type="PANTHER" id="PTHR30408:SF12">
    <property type="entry name" value="TYPE I RESTRICTION ENZYME MJAVIII SPECIFICITY SUBUNIT"/>
    <property type="match status" value="1"/>
</dbReference>
<evidence type="ECO:0000313" key="5">
    <source>
        <dbReference type="EMBL" id="SQG79403.1"/>
    </source>
</evidence>
<reference evidence="5 6" key="1">
    <citation type="submission" date="2018-06" db="EMBL/GenBank/DDBJ databases">
        <authorList>
            <consortium name="Pathogen Informatics"/>
            <person name="Doyle S."/>
        </authorList>
    </citation>
    <scope>NUCLEOTIDE SEQUENCE [LARGE SCALE GENOMIC DNA]</scope>
    <source>
        <strain evidence="5 6">NCTC13773</strain>
    </source>
</reference>
<evidence type="ECO:0000256" key="2">
    <source>
        <dbReference type="ARBA" id="ARBA00022747"/>
    </source>
</evidence>
<organism evidence="5 6">
    <name type="scientific">Streptococcus gallolyticus</name>
    <dbReference type="NCBI Taxonomy" id="315405"/>
    <lineage>
        <taxon>Bacteria</taxon>
        <taxon>Bacillati</taxon>
        <taxon>Bacillota</taxon>
        <taxon>Bacilli</taxon>
        <taxon>Lactobacillales</taxon>
        <taxon>Streptococcaceae</taxon>
        <taxon>Streptococcus</taxon>
    </lineage>
</organism>
<protein>
    <submittedName>
        <fullName evidence="5">Restriction-modification enzyme type I S subunit</fullName>
    </submittedName>
</protein>
<dbReference type="GO" id="GO:0003677">
    <property type="term" value="F:DNA binding"/>
    <property type="evidence" value="ECO:0007669"/>
    <property type="project" value="UniProtKB-KW"/>
</dbReference>
<dbReference type="InterPro" id="IPR000055">
    <property type="entry name" value="Restrct_endonuc_typeI_TRD"/>
</dbReference>
<evidence type="ECO:0000256" key="1">
    <source>
        <dbReference type="ARBA" id="ARBA00010923"/>
    </source>
</evidence>
<feature type="domain" description="Type I restriction modification DNA specificity" evidence="4">
    <location>
        <begin position="40"/>
        <end position="168"/>
    </location>
</feature>
<dbReference type="Pfam" id="PF01420">
    <property type="entry name" value="Methylase_S"/>
    <property type="match status" value="1"/>
</dbReference>
<gene>
    <name evidence="5" type="primary">hsdS_2</name>
    <name evidence="5" type="ORF">NCTC13773_01211</name>
</gene>
<dbReference type="REBASE" id="255312">
    <property type="entry name" value="S2.Sga13773IP"/>
</dbReference>
<dbReference type="Gene3D" id="3.90.220.20">
    <property type="entry name" value="DNA methylase specificity domains"/>
    <property type="match status" value="1"/>
</dbReference>
<proteinExistence type="inferred from homology"/>
<dbReference type="GO" id="GO:0009307">
    <property type="term" value="P:DNA restriction-modification system"/>
    <property type="evidence" value="ECO:0007669"/>
    <property type="project" value="UniProtKB-KW"/>
</dbReference>
<accession>A0AA94M2P0</accession>
<dbReference type="AlphaFoldDB" id="A0AA94M2P0"/>
<keyword evidence="2" id="KW-0680">Restriction system</keyword>
<dbReference type="PANTHER" id="PTHR30408">
    <property type="entry name" value="TYPE-1 RESTRICTION ENZYME ECOKI SPECIFICITY PROTEIN"/>
    <property type="match status" value="1"/>
</dbReference>
<dbReference type="RefSeq" id="WP_231873080.1">
    <property type="nucleotide sequence ID" value="NZ_LS483409.1"/>
</dbReference>
<dbReference type="InterPro" id="IPR044946">
    <property type="entry name" value="Restrct_endonuc_typeI_TRD_sf"/>
</dbReference>
<dbReference type="Proteomes" id="UP000249013">
    <property type="component" value="Chromosome 1"/>
</dbReference>